<reference evidence="8" key="1">
    <citation type="submission" date="2025-08" db="UniProtKB">
        <authorList>
            <consortium name="RefSeq"/>
        </authorList>
    </citation>
    <scope>IDENTIFICATION</scope>
</reference>
<dbReference type="FunCoup" id="A0A2Y9DI22">
    <property type="interactions" value="15"/>
</dbReference>
<evidence type="ECO:0000256" key="4">
    <source>
        <dbReference type="ARBA" id="ARBA00022989"/>
    </source>
</evidence>
<dbReference type="OrthoDB" id="9450082at2759"/>
<feature type="transmembrane region" description="Helical" evidence="6">
    <location>
        <begin position="88"/>
        <end position="106"/>
    </location>
</feature>
<evidence type="ECO:0000256" key="3">
    <source>
        <dbReference type="ARBA" id="ARBA00022692"/>
    </source>
</evidence>
<evidence type="ECO:0000256" key="5">
    <source>
        <dbReference type="ARBA" id="ARBA00023136"/>
    </source>
</evidence>
<dbReference type="PANTHER" id="PTHR31548:SF3">
    <property type="entry name" value="CLARIN-3"/>
    <property type="match status" value="1"/>
</dbReference>
<dbReference type="STRING" id="127582.A0A2Y9DI22"/>
<accession>A0A2Y9DI22</accession>
<dbReference type="AlphaFoldDB" id="A0A2Y9DI22"/>
<dbReference type="GO" id="GO:0007605">
    <property type="term" value="P:sensory perception of sound"/>
    <property type="evidence" value="ECO:0007669"/>
    <property type="project" value="UniProtKB-ARBA"/>
</dbReference>
<comment type="similarity">
    <text evidence="2">Belongs to the clarin family.</text>
</comment>
<dbReference type="GO" id="GO:0016020">
    <property type="term" value="C:membrane"/>
    <property type="evidence" value="ECO:0007669"/>
    <property type="project" value="UniProtKB-SubCell"/>
</dbReference>
<dbReference type="KEGG" id="tmu:101342404"/>
<evidence type="ECO:0000256" key="6">
    <source>
        <dbReference type="SAM" id="Phobius"/>
    </source>
</evidence>
<dbReference type="Pfam" id="PF25807">
    <property type="entry name" value="Clarin-2"/>
    <property type="match status" value="1"/>
</dbReference>
<keyword evidence="5 6" id="KW-0472">Membrane</keyword>
<dbReference type="RefSeq" id="XP_004374990.1">
    <property type="nucleotide sequence ID" value="XM_004374933.1"/>
</dbReference>
<proteinExistence type="inferred from homology"/>
<organism evidence="7 8">
    <name type="scientific">Trichechus manatus latirostris</name>
    <name type="common">Florida manatee</name>
    <dbReference type="NCBI Taxonomy" id="127582"/>
    <lineage>
        <taxon>Eukaryota</taxon>
        <taxon>Metazoa</taxon>
        <taxon>Chordata</taxon>
        <taxon>Craniata</taxon>
        <taxon>Vertebrata</taxon>
        <taxon>Euteleostomi</taxon>
        <taxon>Mammalia</taxon>
        <taxon>Eutheria</taxon>
        <taxon>Afrotheria</taxon>
        <taxon>Sirenia</taxon>
        <taxon>Trichechidae</taxon>
        <taxon>Trichechus</taxon>
    </lineage>
</organism>
<dbReference type="InterPro" id="IPR026748">
    <property type="entry name" value="Clarin"/>
</dbReference>
<evidence type="ECO:0000313" key="8">
    <source>
        <dbReference type="RefSeq" id="XP_004374990.1"/>
    </source>
</evidence>
<keyword evidence="3 6" id="KW-0812">Transmembrane</keyword>
<dbReference type="CTD" id="119467"/>
<dbReference type="InParanoid" id="A0A2Y9DI22"/>
<dbReference type="GeneID" id="101342404"/>
<protein>
    <submittedName>
        <fullName evidence="8">Clarin-3</fullName>
    </submittedName>
</protein>
<comment type="subcellular location">
    <subcellularLocation>
        <location evidence="1">Membrane</location>
        <topology evidence="1">Multi-pass membrane protein</topology>
    </subcellularLocation>
</comment>
<dbReference type="PANTHER" id="PTHR31548">
    <property type="entry name" value="CLARIN"/>
    <property type="match status" value="1"/>
</dbReference>
<evidence type="ECO:0000313" key="7">
    <source>
        <dbReference type="Proteomes" id="UP000248480"/>
    </source>
</evidence>
<name>A0A2Y9DI22_TRIMA</name>
<dbReference type="Proteomes" id="UP000248480">
    <property type="component" value="Unplaced"/>
</dbReference>
<evidence type="ECO:0000256" key="2">
    <source>
        <dbReference type="ARBA" id="ARBA00005787"/>
    </source>
</evidence>
<evidence type="ECO:0000256" key="1">
    <source>
        <dbReference type="ARBA" id="ARBA00004141"/>
    </source>
</evidence>
<feature type="transmembrane region" description="Helical" evidence="6">
    <location>
        <begin position="127"/>
        <end position="149"/>
    </location>
</feature>
<feature type="transmembrane region" description="Helical" evidence="6">
    <location>
        <begin position="179"/>
        <end position="201"/>
    </location>
</feature>
<gene>
    <name evidence="8" type="primary">CLRN3</name>
</gene>
<keyword evidence="4 6" id="KW-1133">Transmembrane helix</keyword>
<keyword evidence="7" id="KW-1185">Reference proteome</keyword>
<sequence>MPTRKKTLTFCLSFLTSLGSFILICCILGTRAWVTSTITITDDLLNGSVIISYGLFYGKSVHELDHGLAEPDKDFDVLGTLGNSSQKALHTVVIVFLVLSLLTLLPSGGCTCYNSISNPYHTILGPMGVYICNGLSGCFIFLTMILFVVNTQNNHLSEKLSQAFYPTVTHKGATHNYGYSFWLMLLVILLNIVTILIMVFYQKARYQQKKEQRKPMEYAPRDGILF</sequence>
<dbReference type="Gene3D" id="1.20.140.150">
    <property type="match status" value="1"/>
</dbReference>